<gene>
    <name evidence="1" type="ORF">CCR75_000469</name>
</gene>
<protein>
    <submittedName>
        <fullName evidence="1">Uncharacterized protein</fullName>
    </submittedName>
</protein>
<dbReference type="AlphaFoldDB" id="A0A976FL99"/>
<evidence type="ECO:0000313" key="2">
    <source>
        <dbReference type="Proteomes" id="UP000294530"/>
    </source>
</evidence>
<dbReference type="RefSeq" id="XP_067818384.1">
    <property type="nucleotide sequence ID" value="XM_067958576.1"/>
</dbReference>
<accession>A0A976FL99</accession>
<keyword evidence="2" id="KW-1185">Reference proteome</keyword>
<dbReference type="GeneID" id="94344247"/>
<dbReference type="EMBL" id="SHOA02000016">
    <property type="protein sequence ID" value="TDH68885.1"/>
    <property type="molecule type" value="Genomic_DNA"/>
</dbReference>
<evidence type="ECO:0000313" key="1">
    <source>
        <dbReference type="EMBL" id="TDH68885.1"/>
    </source>
</evidence>
<organism evidence="1 2">
    <name type="scientific">Bremia lactucae</name>
    <name type="common">Lettuce downy mildew</name>
    <dbReference type="NCBI Taxonomy" id="4779"/>
    <lineage>
        <taxon>Eukaryota</taxon>
        <taxon>Sar</taxon>
        <taxon>Stramenopiles</taxon>
        <taxon>Oomycota</taxon>
        <taxon>Peronosporomycetes</taxon>
        <taxon>Peronosporales</taxon>
        <taxon>Peronosporaceae</taxon>
        <taxon>Bremia</taxon>
    </lineage>
</organism>
<name>A0A976FL99_BRELC</name>
<dbReference type="KEGG" id="blac:94344247"/>
<sequence>MDGVHRFFDASIFETEKLGSNKIGPVSKDEECFASDRRSVLSLLKRISCGCCRQGIYKRLPSVTTIEEAIQSESFILPVHVIDSGNVDKGFSDSGGWHPFLRSIRVFDEFVISNDESRAFPLRCCV</sequence>
<comment type="caution">
    <text evidence="1">The sequence shown here is derived from an EMBL/GenBank/DDBJ whole genome shotgun (WGS) entry which is preliminary data.</text>
</comment>
<dbReference type="Gene3D" id="3.30.365.10">
    <property type="entry name" value="Aldehyde oxidase/xanthine dehydrogenase, molybdopterin binding domain"/>
    <property type="match status" value="1"/>
</dbReference>
<dbReference type="OrthoDB" id="8300278at2759"/>
<dbReference type="Proteomes" id="UP000294530">
    <property type="component" value="Unassembled WGS sequence"/>
</dbReference>
<proteinExistence type="predicted"/>
<reference evidence="1 2" key="1">
    <citation type="journal article" date="2021" name="Genome Biol.">
        <title>AFLAP: assembly-free linkage analysis pipeline using k-mers from genome sequencing data.</title>
        <authorList>
            <person name="Fletcher K."/>
            <person name="Zhang L."/>
            <person name="Gil J."/>
            <person name="Han R."/>
            <person name="Cavanaugh K."/>
            <person name="Michelmore R."/>
        </authorList>
    </citation>
    <scope>NUCLEOTIDE SEQUENCE [LARGE SCALE GENOMIC DNA]</scope>
    <source>
        <strain evidence="1 2">SF5</strain>
    </source>
</reference>